<dbReference type="InterPro" id="IPR013221">
    <property type="entry name" value="Mur_ligase_cen"/>
</dbReference>
<evidence type="ECO:0000313" key="7">
    <source>
        <dbReference type="Proteomes" id="UP000215441"/>
    </source>
</evidence>
<feature type="domain" description="Mur ligase C-terminal" evidence="4">
    <location>
        <begin position="903"/>
        <end position="1009"/>
    </location>
</feature>
<evidence type="ECO:0000256" key="3">
    <source>
        <dbReference type="ARBA" id="ARBA00022840"/>
    </source>
</evidence>
<evidence type="ECO:0000256" key="2">
    <source>
        <dbReference type="ARBA" id="ARBA00022741"/>
    </source>
</evidence>
<dbReference type="GO" id="GO:0005975">
    <property type="term" value="P:carbohydrate metabolic process"/>
    <property type="evidence" value="ECO:0007669"/>
    <property type="project" value="InterPro"/>
</dbReference>
<evidence type="ECO:0008006" key="8">
    <source>
        <dbReference type="Google" id="ProtNLM"/>
    </source>
</evidence>
<keyword evidence="1" id="KW-0436">Ligase</keyword>
<dbReference type="Proteomes" id="UP000215441">
    <property type="component" value="Unassembled WGS sequence"/>
</dbReference>
<dbReference type="InterPro" id="IPR051046">
    <property type="entry name" value="MurCDEF_CellWall_CoF430Synth"/>
</dbReference>
<dbReference type="GO" id="GO:0005524">
    <property type="term" value="F:ATP binding"/>
    <property type="evidence" value="ECO:0007669"/>
    <property type="project" value="UniProtKB-KW"/>
</dbReference>
<proteinExistence type="predicted"/>
<dbReference type="PANTHER" id="PTHR43024:SF1">
    <property type="entry name" value="UDP-N-ACETYLMURAMOYL-TRIPEPTIDE--D-ALANYL-D-ALANINE LIGASE"/>
    <property type="match status" value="1"/>
</dbReference>
<dbReference type="EMBL" id="NOIG01000012">
    <property type="protein sequence ID" value="OYD48478.1"/>
    <property type="molecule type" value="Genomic_DNA"/>
</dbReference>
<dbReference type="Gene3D" id="3.90.190.20">
    <property type="entry name" value="Mur ligase, C-terminal domain"/>
    <property type="match status" value="1"/>
</dbReference>
<dbReference type="SUPFAM" id="SSF53244">
    <property type="entry name" value="MurD-like peptide ligases, peptide-binding domain"/>
    <property type="match status" value="1"/>
</dbReference>
<dbReference type="SUPFAM" id="SSF48208">
    <property type="entry name" value="Six-hairpin glycosidases"/>
    <property type="match status" value="1"/>
</dbReference>
<evidence type="ECO:0000259" key="5">
    <source>
        <dbReference type="Pfam" id="PF08245"/>
    </source>
</evidence>
<dbReference type="CDD" id="cd01983">
    <property type="entry name" value="SIMIBI"/>
    <property type="match status" value="1"/>
</dbReference>
<reference evidence="6 7" key="1">
    <citation type="submission" date="2017-07" db="EMBL/GenBank/DDBJ databases">
        <title>Acidovorax KNDSW TSA 6 genome sequence and assembly.</title>
        <authorList>
            <person name="Mayilraj S."/>
        </authorList>
    </citation>
    <scope>NUCLEOTIDE SEQUENCE [LARGE SCALE GENOMIC DNA]</scope>
    <source>
        <strain evidence="6 7">KNDSW-TSA6</strain>
    </source>
</reference>
<dbReference type="Gene3D" id="3.40.1190.10">
    <property type="entry name" value="Mur-like, catalytic domain"/>
    <property type="match status" value="1"/>
</dbReference>
<dbReference type="Pfam" id="PF08245">
    <property type="entry name" value="Mur_ligase_M"/>
    <property type="match status" value="1"/>
</dbReference>
<keyword evidence="3" id="KW-0067">ATP-binding</keyword>
<dbReference type="InterPro" id="IPR036615">
    <property type="entry name" value="Mur_ligase_C_dom_sf"/>
</dbReference>
<protein>
    <recommendedName>
        <fullName evidence="8">UDP-N-acetylmuramoyl-tripeptide--D-alanyl-D-alanine ligase</fullName>
    </recommendedName>
</protein>
<keyword evidence="2" id="KW-0547">Nucleotide-binding</keyword>
<dbReference type="InterPro" id="IPR036565">
    <property type="entry name" value="Mur-like_cat_sf"/>
</dbReference>
<evidence type="ECO:0000259" key="4">
    <source>
        <dbReference type="Pfam" id="PF02875"/>
    </source>
</evidence>
<dbReference type="GO" id="GO:0016881">
    <property type="term" value="F:acid-amino acid ligase activity"/>
    <property type="evidence" value="ECO:0007669"/>
    <property type="project" value="InterPro"/>
</dbReference>
<dbReference type="RefSeq" id="WP_094291477.1">
    <property type="nucleotide sequence ID" value="NZ_NOIG01000012.1"/>
</dbReference>
<gene>
    <name evidence="6" type="ORF">CBY09_20885</name>
</gene>
<comment type="caution">
    <text evidence="6">The sequence shown here is derived from an EMBL/GenBank/DDBJ whole genome shotgun (WGS) entry which is preliminary data.</text>
</comment>
<dbReference type="SUPFAM" id="SSF53623">
    <property type="entry name" value="MurD-like peptide ligases, catalytic domain"/>
    <property type="match status" value="1"/>
</dbReference>
<dbReference type="Pfam" id="PF02875">
    <property type="entry name" value="Mur_ligase_C"/>
    <property type="match status" value="1"/>
</dbReference>
<name>A0A235EHE4_9BURK</name>
<dbReference type="OrthoDB" id="9810718at2"/>
<evidence type="ECO:0000313" key="6">
    <source>
        <dbReference type="EMBL" id="OYD48478.1"/>
    </source>
</evidence>
<dbReference type="AlphaFoldDB" id="A0A235EHE4"/>
<feature type="domain" description="Mur ligase central" evidence="5">
    <location>
        <begin position="679"/>
        <end position="861"/>
    </location>
</feature>
<keyword evidence="7" id="KW-1185">Reference proteome</keyword>
<dbReference type="InterPro" id="IPR004101">
    <property type="entry name" value="Mur_ligase_C"/>
</dbReference>
<dbReference type="InterPro" id="IPR008928">
    <property type="entry name" value="6-hairpin_glycosidase_sf"/>
</dbReference>
<organism evidence="6 7">
    <name type="scientific">Acidovorax kalamii</name>
    <dbReference type="NCBI Taxonomy" id="2004485"/>
    <lineage>
        <taxon>Bacteria</taxon>
        <taxon>Pseudomonadati</taxon>
        <taxon>Pseudomonadota</taxon>
        <taxon>Betaproteobacteria</taxon>
        <taxon>Burkholderiales</taxon>
        <taxon>Comamonadaceae</taxon>
        <taxon>Acidovorax</taxon>
    </lineage>
</organism>
<dbReference type="PANTHER" id="PTHR43024">
    <property type="entry name" value="UDP-N-ACETYLMURAMOYL-TRIPEPTIDE--D-ALANYL-D-ALANINE LIGASE"/>
    <property type="match status" value="1"/>
</dbReference>
<sequence length="1039" mass="115286">MALMANALDTLHDSVRQECLESRPGDTPLILFFSVCDSTKRAKILSAKGEAFDEAWENGRAQCMALPIADSGEVCEGPLWLRIDVPWHVWCLTWGELKQRLASTKRNYFRYGISLDERFENAFLEMEVNAHAMFYPRGETPHAVLNEGNFLLHAKTRYGLEGVCFDDGQPVWIFETRSWFADGQSSYPLIGGVGVDAGRREFTAWNGAALLDVVAGGADHLAHQVGDDGRFVYGFFPCFGRRIESYNALRHASTLFSMVDAWALLRSDTLLRAIERALSYMRSALVRVYAQPDGDSIAYLVDEGGEIKLGGSAVALLALVRFAEVTGSNEDAPLMEQLGAGMLAMQNQRTGQFVHVLSAEDLSVKQAFRIVYYDGEAAFALMRLYAHTHELRWLNAVERAFEHFVAAEHWRNHDHWLAYCTEELTRYSPRESYFIFGLRNVLDHLDFVLERETTFPTLLELMMATRAMIERLRALPELRYLLAMIDESKFERALHFRAKYLLNGFFWPEWAMFFREPHKICRSFFIRHHGFRVRIDDVEHYLSGLVAYYRVFFGSSQKRGPMRWTAQSIAAVTGGTWWRPPGAEFSGAGGACTWPPAMRECDVVFVRRPGCKGGMPESLLAALPLAPAAIVCVDPGHIAALQSGALVDVPVLAVEDESAALLAMGKAAREQMKACFVGVTGSAGKTTTVAMLAHALADFGKVGMARESANLPHGIAWNLASLPVDADYVVMEMAVGDMALNTRLVRPDVAVFTNVGPAHLKYHHSVAEIARKKSLMFGGMLPGSVAVLNRDMNEWQIVHKAALRRNLRVVTYGKHPECDVRLDAFELGLAQVFAFGERVEVRLSAQGEHMVLNAMAVLAVAGVVGRDVKRVAASLSRFLPLPGRGERHTLAWDGGCKLELVDESYNANPLSMHAALAAVARTGSSRLVLVLGDMLELGENEASMHLALKEPILATDATLIILVGALMQDLALEAWPPDCKVFHFDTVEQVGEWVFRQLRGNDLVLVKSSAGTRLSDWVKRLKAHSAAAARVPMPNADWI</sequence>
<evidence type="ECO:0000256" key="1">
    <source>
        <dbReference type="ARBA" id="ARBA00022598"/>
    </source>
</evidence>
<accession>A0A235EHE4</accession>